<name>A0A066TRU4_9NEIS</name>
<dbReference type="eggNOG" id="ENOG5032UHQ">
    <property type="taxonomic scope" value="Bacteria"/>
</dbReference>
<accession>A0A066TRU4</accession>
<evidence type="ECO:0000313" key="3">
    <source>
        <dbReference type="Proteomes" id="UP000229970"/>
    </source>
</evidence>
<feature type="transmembrane region" description="Helical" evidence="1">
    <location>
        <begin position="73"/>
        <end position="92"/>
    </location>
</feature>
<keyword evidence="1" id="KW-1133">Transmembrane helix</keyword>
<sequence length="162" mass="18092">MKNVELVLKLLHSLLDLRFLPDKLQKWLFYTGTRVITVTSALIMIGFAGVFLLGGSEVFNLKLYKGFLLLHPYTLAVLLIGVALLQLIIAIFKSNRCSVLSGYLLILSALIWAVISATFWASYPPLTTGMTTYPVLTVVCALAGRNLINYTKRVEDFKHKGR</sequence>
<dbReference type="OrthoDB" id="8614055at2"/>
<dbReference type="AlphaFoldDB" id="A0A066TRU4"/>
<feature type="transmembrane region" description="Helical" evidence="1">
    <location>
        <begin position="27"/>
        <end position="53"/>
    </location>
</feature>
<dbReference type="RefSeq" id="WP_051608206.1">
    <property type="nucleotide sequence ID" value="NZ_MEIP01000010.1"/>
</dbReference>
<dbReference type="EMBL" id="MEIP01000010">
    <property type="protein sequence ID" value="PIT49346.1"/>
    <property type="molecule type" value="Genomic_DNA"/>
</dbReference>
<feature type="transmembrane region" description="Helical" evidence="1">
    <location>
        <begin position="104"/>
        <end position="123"/>
    </location>
</feature>
<reference evidence="2 3" key="1">
    <citation type="journal article" date="2017" name="MBio">
        <title>Type VI secretion-mediated competition in the bee gut microbiome.</title>
        <authorList>
            <person name="Steele M.I."/>
            <person name="Kwong W.K."/>
            <person name="Powell J.E."/>
            <person name="Whiteley M."/>
            <person name="Moran N.A."/>
        </authorList>
    </citation>
    <scope>NUCLEOTIDE SEQUENCE [LARGE SCALE GENOMIC DNA]</scope>
    <source>
        <strain evidence="2 3">Ruf1-X</strain>
    </source>
</reference>
<keyword evidence="1" id="KW-0472">Membrane</keyword>
<comment type="caution">
    <text evidence="2">The sequence shown here is derived from an EMBL/GenBank/DDBJ whole genome shotgun (WGS) entry which is preliminary data.</text>
</comment>
<dbReference type="Proteomes" id="UP000229970">
    <property type="component" value="Unassembled WGS sequence"/>
</dbReference>
<evidence type="ECO:0000313" key="2">
    <source>
        <dbReference type="EMBL" id="PIT49346.1"/>
    </source>
</evidence>
<protein>
    <submittedName>
        <fullName evidence="2">Uncharacterized protein</fullName>
    </submittedName>
</protein>
<organism evidence="2 3">
    <name type="scientific">Snodgrassella alvi</name>
    <dbReference type="NCBI Taxonomy" id="1196083"/>
    <lineage>
        <taxon>Bacteria</taxon>
        <taxon>Pseudomonadati</taxon>
        <taxon>Pseudomonadota</taxon>
        <taxon>Betaproteobacteria</taxon>
        <taxon>Neisseriales</taxon>
        <taxon>Neisseriaceae</taxon>
        <taxon>Snodgrassella</taxon>
    </lineage>
</organism>
<proteinExistence type="predicted"/>
<feature type="transmembrane region" description="Helical" evidence="1">
    <location>
        <begin position="129"/>
        <end position="148"/>
    </location>
</feature>
<keyword evidence="1" id="KW-0812">Transmembrane</keyword>
<evidence type="ECO:0000256" key="1">
    <source>
        <dbReference type="SAM" id="Phobius"/>
    </source>
</evidence>
<gene>
    <name evidence="2" type="ORF">BHC46_01775</name>
</gene>